<proteinExistence type="predicted"/>
<feature type="transmembrane region" description="Helical" evidence="1">
    <location>
        <begin position="12"/>
        <end position="35"/>
    </location>
</feature>
<comment type="caution">
    <text evidence="2">The sequence shown here is derived from an EMBL/GenBank/DDBJ whole genome shotgun (WGS) entry which is preliminary data.</text>
</comment>
<name>A0ABR9TTN2_9FLAO</name>
<reference evidence="2 3" key="1">
    <citation type="submission" date="2018-07" db="EMBL/GenBank/DDBJ databases">
        <title>Genome assembly of strain KB82.</title>
        <authorList>
            <person name="Kukolya J."/>
            <person name="Horvath B."/>
            <person name="Nagy I."/>
            <person name="Toth A."/>
        </authorList>
    </citation>
    <scope>NUCLEOTIDE SEQUENCE [LARGE SCALE GENOMIC DNA]</scope>
    <source>
        <strain evidence="2 3">Kb82</strain>
    </source>
</reference>
<keyword evidence="1" id="KW-0812">Transmembrane</keyword>
<feature type="transmembrane region" description="Helical" evidence="1">
    <location>
        <begin position="91"/>
        <end position="111"/>
    </location>
</feature>
<keyword evidence="1" id="KW-1133">Transmembrane helix</keyword>
<evidence type="ECO:0000256" key="1">
    <source>
        <dbReference type="SAM" id="Phobius"/>
    </source>
</evidence>
<dbReference type="EMBL" id="PRDM01000007">
    <property type="protein sequence ID" value="MBE8728154.1"/>
    <property type="molecule type" value="Genomic_DNA"/>
</dbReference>
<keyword evidence="1" id="KW-0472">Membrane</keyword>
<evidence type="ECO:0000313" key="3">
    <source>
        <dbReference type="Proteomes" id="UP000640614"/>
    </source>
</evidence>
<accession>A0ABR9TTN2</accession>
<protein>
    <submittedName>
        <fullName evidence="2">Peptidase</fullName>
    </submittedName>
</protein>
<organism evidence="2 3">
    <name type="scientific">Flavobacterium hungaricum</name>
    <dbReference type="NCBI Taxonomy" id="2082725"/>
    <lineage>
        <taxon>Bacteria</taxon>
        <taxon>Pseudomonadati</taxon>
        <taxon>Bacteroidota</taxon>
        <taxon>Flavobacteriia</taxon>
        <taxon>Flavobacteriales</taxon>
        <taxon>Flavobacteriaceae</taxon>
        <taxon>Flavobacterium</taxon>
    </lineage>
</organism>
<evidence type="ECO:0000313" key="2">
    <source>
        <dbReference type="EMBL" id="MBE8728154.1"/>
    </source>
</evidence>
<dbReference type="Proteomes" id="UP000640614">
    <property type="component" value="Unassembled WGS sequence"/>
</dbReference>
<sequence length="266" mass="30763">MNAKQIVRLSNIIGITSILLLVYWVFTFIVIQVFGLKVFKENITESFYLSILGILALMVGSLIINLMFNLTRIAEKQNQDIVNQKSNRRKFITFLLIFPLILIILFGGNYLTSAKKENMLIDSAKSILESNKSNSNKLLNYTFSNAYIKETAETLKVLSETDKNFPSVTLIVKDSIKGSPVFLGFNQYYNENLNVKDTIQLEKVDYIHQTTKEERIYLNEVFDKNSEELRYSSHNGNYELFYPYKKNGKTIIIYFSEQQRYGKIGS</sequence>
<feature type="transmembrane region" description="Helical" evidence="1">
    <location>
        <begin position="47"/>
        <end position="70"/>
    </location>
</feature>
<dbReference type="RefSeq" id="WP_194141277.1">
    <property type="nucleotide sequence ID" value="NZ_PRDM01000007.1"/>
</dbReference>
<keyword evidence="3" id="KW-1185">Reference proteome</keyword>
<gene>
    <name evidence="2" type="ORF">C4F50_24835</name>
</gene>